<dbReference type="SUPFAM" id="SSF54427">
    <property type="entry name" value="NTF2-like"/>
    <property type="match status" value="1"/>
</dbReference>
<feature type="signal peptide" evidence="1">
    <location>
        <begin position="1"/>
        <end position="16"/>
    </location>
</feature>
<dbReference type="Proteomes" id="UP000799537">
    <property type="component" value="Unassembled WGS sequence"/>
</dbReference>
<organism evidence="3 4">
    <name type="scientific">Zasmidium cellare ATCC 36951</name>
    <dbReference type="NCBI Taxonomy" id="1080233"/>
    <lineage>
        <taxon>Eukaryota</taxon>
        <taxon>Fungi</taxon>
        <taxon>Dikarya</taxon>
        <taxon>Ascomycota</taxon>
        <taxon>Pezizomycotina</taxon>
        <taxon>Dothideomycetes</taxon>
        <taxon>Dothideomycetidae</taxon>
        <taxon>Mycosphaerellales</taxon>
        <taxon>Mycosphaerellaceae</taxon>
        <taxon>Zasmidium</taxon>
    </lineage>
</organism>
<proteinExistence type="predicted"/>
<evidence type="ECO:0000313" key="4">
    <source>
        <dbReference type="Proteomes" id="UP000799537"/>
    </source>
</evidence>
<sequence>MNLLTILLTTASLALAVDQNHNSHCGTYASNIEGLTQAGYKTGWILDRKNWTALPEVFAQDLYYDSSELGSYGGVSNGIDEARTALEASSKDTRTERIVTNLWLKEMVAPGKARVLTQITLSHWHDTALEDIKKTYRIYYMCDDIWVCQGGEWKMWKSYVHNMGPGVEAPYFGKGNPLLAQQY</sequence>
<dbReference type="EMBL" id="ML993634">
    <property type="protein sequence ID" value="KAF2159648.1"/>
    <property type="molecule type" value="Genomic_DNA"/>
</dbReference>
<dbReference type="AlphaFoldDB" id="A0A6A6C066"/>
<dbReference type="GeneID" id="54567799"/>
<evidence type="ECO:0000313" key="3">
    <source>
        <dbReference type="EMBL" id="KAF2159648.1"/>
    </source>
</evidence>
<dbReference type="InterPro" id="IPR037401">
    <property type="entry name" value="SnoaL-like"/>
</dbReference>
<reference evidence="3" key="1">
    <citation type="journal article" date="2020" name="Stud. Mycol.">
        <title>101 Dothideomycetes genomes: a test case for predicting lifestyles and emergence of pathogens.</title>
        <authorList>
            <person name="Haridas S."/>
            <person name="Albert R."/>
            <person name="Binder M."/>
            <person name="Bloem J."/>
            <person name="Labutti K."/>
            <person name="Salamov A."/>
            <person name="Andreopoulos B."/>
            <person name="Baker S."/>
            <person name="Barry K."/>
            <person name="Bills G."/>
            <person name="Bluhm B."/>
            <person name="Cannon C."/>
            <person name="Castanera R."/>
            <person name="Culley D."/>
            <person name="Daum C."/>
            <person name="Ezra D."/>
            <person name="Gonzalez J."/>
            <person name="Henrissat B."/>
            <person name="Kuo A."/>
            <person name="Liang C."/>
            <person name="Lipzen A."/>
            <person name="Lutzoni F."/>
            <person name="Magnuson J."/>
            <person name="Mondo S."/>
            <person name="Nolan M."/>
            <person name="Ohm R."/>
            <person name="Pangilinan J."/>
            <person name="Park H.-J."/>
            <person name="Ramirez L."/>
            <person name="Alfaro M."/>
            <person name="Sun H."/>
            <person name="Tritt A."/>
            <person name="Yoshinaga Y."/>
            <person name="Zwiers L.-H."/>
            <person name="Turgeon B."/>
            <person name="Goodwin S."/>
            <person name="Spatafora J."/>
            <person name="Crous P."/>
            <person name="Grigoriev I."/>
        </authorList>
    </citation>
    <scope>NUCLEOTIDE SEQUENCE</scope>
    <source>
        <strain evidence="3">ATCC 36951</strain>
    </source>
</reference>
<dbReference type="Gene3D" id="3.10.450.50">
    <property type="match status" value="1"/>
</dbReference>
<name>A0A6A6C066_ZASCE</name>
<dbReference type="InterPro" id="IPR032710">
    <property type="entry name" value="NTF2-like_dom_sf"/>
</dbReference>
<dbReference type="OrthoDB" id="2148716at2759"/>
<keyword evidence="4" id="KW-1185">Reference proteome</keyword>
<evidence type="ECO:0000259" key="2">
    <source>
        <dbReference type="Pfam" id="PF13577"/>
    </source>
</evidence>
<accession>A0A6A6C066</accession>
<dbReference type="RefSeq" id="XP_033660537.1">
    <property type="nucleotide sequence ID" value="XM_033814527.1"/>
</dbReference>
<protein>
    <recommendedName>
        <fullName evidence="2">SnoaL-like domain-containing protein</fullName>
    </recommendedName>
</protein>
<gene>
    <name evidence="3" type="ORF">M409DRAFT_60581</name>
</gene>
<feature type="domain" description="SnoaL-like" evidence="2">
    <location>
        <begin position="33"/>
        <end position="157"/>
    </location>
</feature>
<feature type="chain" id="PRO_5025416519" description="SnoaL-like domain-containing protein" evidence="1">
    <location>
        <begin position="17"/>
        <end position="183"/>
    </location>
</feature>
<evidence type="ECO:0000256" key="1">
    <source>
        <dbReference type="SAM" id="SignalP"/>
    </source>
</evidence>
<dbReference type="Pfam" id="PF13577">
    <property type="entry name" value="SnoaL_4"/>
    <property type="match status" value="1"/>
</dbReference>
<keyword evidence="1" id="KW-0732">Signal</keyword>